<gene>
    <name evidence="2" type="ORF">PC113_g23222</name>
    <name evidence="3" type="ORF">PC115_g23199</name>
    <name evidence="4" type="ORF">PC117_g8062</name>
    <name evidence="5" type="ORF">PC118_g8408</name>
    <name evidence="6" type="ORF">PC129_g20845</name>
</gene>
<dbReference type="Proteomes" id="UP000736787">
    <property type="component" value="Unassembled WGS sequence"/>
</dbReference>
<dbReference type="EMBL" id="RCMV01001545">
    <property type="protein sequence ID" value="KAG3208125.1"/>
    <property type="molecule type" value="Genomic_DNA"/>
</dbReference>
<reference evidence="5" key="1">
    <citation type="submission" date="2018-10" db="EMBL/GenBank/DDBJ databases">
        <title>Effector identification in a new, highly contiguous assembly of the strawberry crown rot pathogen Phytophthora cactorum.</title>
        <authorList>
            <person name="Armitage A.D."/>
            <person name="Nellist C.F."/>
            <person name="Bates H."/>
            <person name="Vickerstaff R.J."/>
            <person name="Harrison R.J."/>
        </authorList>
    </citation>
    <scope>NUCLEOTIDE SEQUENCE</scope>
    <source>
        <strain evidence="2">15-7</strain>
        <strain evidence="3">4032</strain>
        <strain evidence="4">4040</strain>
        <strain evidence="5">P415</strain>
        <strain evidence="6">P421</strain>
    </source>
</reference>
<protein>
    <submittedName>
        <fullName evidence="5">Uncharacterized protein</fullName>
    </submittedName>
</protein>
<accession>A0A8T1G7N2</accession>
<comment type="caution">
    <text evidence="5">The sequence shown here is derived from an EMBL/GenBank/DDBJ whole genome shotgun (WGS) entry which is preliminary data.</text>
</comment>
<dbReference type="EMBL" id="RCML01000215">
    <property type="protein sequence ID" value="KAG2985284.1"/>
    <property type="molecule type" value="Genomic_DNA"/>
</dbReference>
<dbReference type="Proteomes" id="UP000697107">
    <property type="component" value="Unassembled WGS sequence"/>
</dbReference>
<feature type="compositionally biased region" description="Acidic residues" evidence="1">
    <location>
        <begin position="157"/>
        <end position="181"/>
    </location>
</feature>
<organism evidence="5 7">
    <name type="scientific">Phytophthora cactorum</name>
    <dbReference type="NCBI Taxonomy" id="29920"/>
    <lineage>
        <taxon>Eukaryota</taxon>
        <taxon>Sar</taxon>
        <taxon>Stramenopiles</taxon>
        <taxon>Oomycota</taxon>
        <taxon>Peronosporomycetes</taxon>
        <taxon>Peronosporales</taxon>
        <taxon>Peronosporaceae</taxon>
        <taxon>Phytophthora</taxon>
    </lineage>
</organism>
<evidence type="ECO:0000313" key="6">
    <source>
        <dbReference type="EMBL" id="KAG3208125.1"/>
    </source>
</evidence>
<dbReference type="Proteomes" id="UP000760860">
    <property type="component" value="Unassembled WGS sequence"/>
</dbReference>
<dbReference type="Proteomes" id="UP000735874">
    <property type="component" value="Unassembled WGS sequence"/>
</dbReference>
<evidence type="ECO:0000313" key="4">
    <source>
        <dbReference type="EMBL" id="KAG2945947.1"/>
    </source>
</evidence>
<dbReference type="EMBL" id="RCMK01000170">
    <property type="protein sequence ID" value="KAG2945947.1"/>
    <property type="molecule type" value="Genomic_DNA"/>
</dbReference>
<proteinExistence type="predicted"/>
<evidence type="ECO:0000256" key="1">
    <source>
        <dbReference type="SAM" id="MobiDB-lite"/>
    </source>
</evidence>
<evidence type="ECO:0000313" key="3">
    <source>
        <dbReference type="EMBL" id="KAG2878007.1"/>
    </source>
</evidence>
<dbReference type="EMBL" id="RCMG01002066">
    <property type="protein sequence ID" value="KAG2815301.1"/>
    <property type="molecule type" value="Genomic_DNA"/>
</dbReference>
<dbReference type="Proteomes" id="UP000774804">
    <property type="component" value="Unassembled WGS sequence"/>
</dbReference>
<evidence type="ECO:0000313" key="7">
    <source>
        <dbReference type="Proteomes" id="UP000697107"/>
    </source>
</evidence>
<dbReference type="EMBL" id="RCMI01002208">
    <property type="protein sequence ID" value="KAG2878007.1"/>
    <property type="molecule type" value="Genomic_DNA"/>
</dbReference>
<feature type="region of interest" description="Disordered" evidence="1">
    <location>
        <begin position="140"/>
        <end position="217"/>
    </location>
</feature>
<dbReference type="AlphaFoldDB" id="A0A8T1G7N2"/>
<evidence type="ECO:0000313" key="5">
    <source>
        <dbReference type="EMBL" id="KAG2985284.1"/>
    </source>
</evidence>
<name>A0A8T1G7N2_9STRA</name>
<sequence length="217" mass="24671">MQPGVLDMLTVIKRKHIQTKGVAYVQNAIKSKCEEEKIAYVITKWMRFWTYFAKVWITKYGSEVWNVHGLDRGLVNRTNHPLERFNREMNEAFSAPHPTAPVFVSTVERLARGHVQRRLDTPSRARKRPRYDVQLPRAVVFESSDESDAPAPHEPALGEDEYSDDSDSSNDAPSESEEDASSNDSGHDKEDNDNSCFNDFAFEYGGDDESVRDSAIV</sequence>
<evidence type="ECO:0000313" key="2">
    <source>
        <dbReference type="EMBL" id="KAG2815301.1"/>
    </source>
</evidence>